<protein>
    <submittedName>
        <fullName evidence="4">Diaminopropionate ammonia-lyase</fullName>
        <ecNumber evidence="4">4.3.1.15</ecNumber>
    </submittedName>
</protein>
<name>A0A437S6I9_9FIRM</name>
<keyword evidence="5" id="KW-1185">Reference proteome</keyword>
<dbReference type="NCBIfam" id="NF006058">
    <property type="entry name" value="PRK08206.1"/>
    <property type="match status" value="1"/>
</dbReference>
<dbReference type="Gene3D" id="3.40.50.1100">
    <property type="match status" value="3"/>
</dbReference>
<dbReference type="OrthoDB" id="34584at2"/>
<dbReference type="CDD" id="cd00640">
    <property type="entry name" value="Trp-synth-beta_II"/>
    <property type="match status" value="1"/>
</dbReference>
<sequence length="401" mass="44343">MTLNKINIASLKGKTKADVGFLNRDVAEKVKGFHSSFPQYKETPLVELKNLSKKLGIKNMFVKDESHRFELNAFKVLGASFAIGNYISNKIGVDISELPYSKMISKEVKEKLGDTTFVTATDGNHGRGLAWTANQLGQKSKVFMPRGTAAERVENIRRENSDVDVYDANYDECVRMANEYANAHNGVMVQDTSWEGYEDIPRWIMQGYMTMANEAYEQLSRLGEKPTHIFLQAGVGSLASAVTGFFANVYSDDLPTIVIVEPDKANCVYKTAKADDGQLHNVTGDMDTIMAGLACGEVVTIGWPILSSYASYFLSVDEMYAAHGMRVLGNPEKGDNRVISGESGAVTSGVISKLMADEDLKDIREEIGLDENSVVLAFSTEGDTDNKMYREIVWDGRYPSY</sequence>
<dbReference type="PANTHER" id="PTHR42937:SF1">
    <property type="entry name" value="DIAMINOPROPIONATE AMMONIA-LYASE"/>
    <property type="match status" value="1"/>
</dbReference>
<dbReference type="AlphaFoldDB" id="A0A437S6I9"/>
<feature type="domain" description="Tryptophan synthase beta chain-like PALP" evidence="3">
    <location>
        <begin position="39"/>
        <end position="356"/>
    </location>
</feature>
<dbReference type="InterPro" id="IPR001926">
    <property type="entry name" value="TrpB-like_PALP"/>
</dbReference>
<dbReference type="EC" id="4.3.1.15" evidence="4"/>
<dbReference type="SUPFAM" id="SSF53686">
    <property type="entry name" value="Tryptophan synthase beta subunit-like PLP-dependent enzymes"/>
    <property type="match status" value="1"/>
</dbReference>
<dbReference type="InterPro" id="IPR019871">
    <property type="entry name" value="DiNH2propionate_NH3-lyase_sub"/>
</dbReference>
<evidence type="ECO:0000256" key="2">
    <source>
        <dbReference type="ARBA" id="ARBA00022898"/>
    </source>
</evidence>
<dbReference type="Proteomes" id="UP000288812">
    <property type="component" value="Unassembled WGS sequence"/>
</dbReference>
<evidence type="ECO:0000259" key="3">
    <source>
        <dbReference type="Pfam" id="PF00291"/>
    </source>
</evidence>
<accession>A0A437S6I9</accession>
<proteinExistence type="predicted"/>
<evidence type="ECO:0000313" key="4">
    <source>
        <dbReference type="EMBL" id="RVU54626.1"/>
    </source>
</evidence>
<dbReference type="GO" id="GO:0030170">
    <property type="term" value="F:pyridoxal phosphate binding"/>
    <property type="evidence" value="ECO:0007669"/>
    <property type="project" value="InterPro"/>
</dbReference>
<keyword evidence="4" id="KW-0456">Lyase</keyword>
<dbReference type="Pfam" id="PF00291">
    <property type="entry name" value="PALP"/>
    <property type="match status" value="1"/>
</dbReference>
<evidence type="ECO:0000313" key="5">
    <source>
        <dbReference type="Proteomes" id="UP000288812"/>
    </source>
</evidence>
<dbReference type="InterPro" id="IPR036052">
    <property type="entry name" value="TrpB-like_PALP_sf"/>
</dbReference>
<dbReference type="NCBIfam" id="TIGR03528">
    <property type="entry name" value="2_3_DAP_am_ly"/>
    <property type="match status" value="1"/>
</dbReference>
<dbReference type="GO" id="GO:1901605">
    <property type="term" value="P:alpha-amino acid metabolic process"/>
    <property type="evidence" value="ECO:0007669"/>
    <property type="project" value="UniProtKB-ARBA"/>
</dbReference>
<evidence type="ECO:0000256" key="1">
    <source>
        <dbReference type="ARBA" id="ARBA00001933"/>
    </source>
</evidence>
<dbReference type="RefSeq" id="WP_127724674.1">
    <property type="nucleotide sequence ID" value="NZ_RLIH01000008.1"/>
</dbReference>
<dbReference type="EMBL" id="RLIH01000008">
    <property type="protein sequence ID" value="RVU54626.1"/>
    <property type="molecule type" value="Genomic_DNA"/>
</dbReference>
<dbReference type="PANTHER" id="PTHR42937">
    <property type="match status" value="1"/>
</dbReference>
<organism evidence="4 5">
    <name type="scientific">Anaerosphaera multitolerans</name>
    <dbReference type="NCBI Taxonomy" id="2487351"/>
    <lineage>
        <taxon>Bacteria</taxon>
        <taxon>Bacillati</taxon>
        <taxon>Bacillota</taxon>
        <taxon>Tissierellia</taxon>
        <taxon>Tissierellales</taxon>
        <taxon>Peptoniphilaceae</taxon>
        <taxon>Anaerosphaera</taxon>
    </lineage>
</organism>
<keyword evidence="2" id="KW-0663">Pyridoxal phosphate</keyword>
<reference evidence="4 5" key="1">
    <citation type="submission" date="2018-11" db="EMBL/GenBank/DDBJ databases">
        <title>Genome sequencing and assembly of Anaerosphaera sp. nov., GS7-6-2.</title>
        <authorList>
            <person name="Rettenmaier R."/>
            <person name="Liebl W."/>
            <person name="Zverlov V."/>
        </authorList>
    </citation>
    <scope>NUCLEOTIDE SEQUENCE [LARGE SCALE GENOMIC DNA]</scope>
    <source>
        <strain evidence="4 5">GS7-6-2</strain>
    </source>
</reference>
<dbReference type="NCBIfam" id="TIGR01747">
    <property type="entry name" value="diampropi_NH3ly"/>
    <property type="match status" value="1"/>
</dbReference>
<dbReference type="GO" id="GO:0008838">
    <property type="term" value="F:diaminopropionate ammonia-lyase activity"/>
    <property type="evidence" value="ECO:0007669"/>
    <property type="project" value="UniProtKB-EC"/>
</dbReference>
<comment type="caution">
    <text evidence="4">The sequence shown here is derived from an EMBL/GenBank/DDBJ whole genome shotgun (WGS) entry which is preliminary data.</text>
</comment>
<comment type="cofactor">
    <cofactor evidence="1">
        <name>pyridoxal 5'-phosphate</name>
        <dbReference type="ChEBI" id="CHEBI:597326"/>
    </cofactor>
</comment>
<dbReference type="InterPro" id="IPR010081">
    <property type="entry name" value="DiNH2opropionate_NH3_lyase"/>
</dbReference>
<gene>
    <name evidence="4" type="primary">dpaL</name>
    <name evidence="4" type="ORF">EF514_06800</name>
</gene>